<reference evidence="1 2" key="1">
    <citation type="submission" date="2018-05" db="EMBL/GenBank/DDBJ databases">
        <title>A metagenomic window into the 2 km-deep terrestrial subsurface aquifer revealed taxonomically and functionally diverse microbial community comprising novel uncultured bacterial lineages.</title>
        <authorList>
            <person name="Kadnikov V.V."/>
            <person name="Mardanov A.V."/>
            <person name="Beletsky A.V."/>
            <person name="Banks D."/>
            <person name="Pimenov N.V."/>
            <person name="Frank Y.A."/>
            <person name="Karnachuk O.V."/>
            <person name="Ravin N.V."/>
        </authorList>
    </citation>
    <scope>NUCLEOTIDE SEQUENCE [LARGE SCALE GENOMIC DNA]</scope>
    <source>
        <strain evidence="1">BY</strain>
    </source>
</reference>
<dbReference type="AlphaFoldDB" id="A0A2Z4Y648"/>
<sequence length="42" mass="4567">MIPMPLAVVILSVNYRAAAKSFQPLRAMQAALDVSPESIPNR</sequence>
<gene>
    <name evidence="1" type="ORF">BRCON_1893</name>
</gene>
<dbReference type="EMBL" id="CP030759">
    <property type="protein sequence ID" value="AXA36670.1"/>
    <property type="molecule type" value="Genomic_DNA"/>
</dbReference>
<dbReference type="Proteomes" id="UP000262583">
    <property type="component" value="Chromosome"/>
</dbReference>
<evidence type="ECO:0000313" key="2">
    <source>
        <dbReference type="Proteomes" id="UP000262583"/>
    </source>
</evidence>
<protein>
    <submittedName>
        <fullName evidence="1">Uncharacterized protein</fullName>
    </submittedName>
</protein>
<name>A0A2Z4Y648_SUMC1</name>
<organism evidence="1 2">
    <name type="scientific">Sumerlaea chitinivorans</name>
    <dbReference type="NCBI Taxonomy" id="2250252"/>
    <lineage>
        <taxon>Bacteria</taxon>
        <taxon>Candidatus Sumerlaeota</taxon>
        <taxon>Candidatus Sumerlaeia</taxon>
        <taxon>Candidatus Sumerlaeales</taxon>
        <taxon>Candidatus Sumerlaeaceae</taxon>
        <taxon>Candidatus Sumerlaea</taxon>
    </lineage>
</organism>
<dbReference type="KEGG" id="schv:BRCON_1893"/>
<accession>A0A2Z4Y648</accession>
<evidence type="ECO:0000313" key="1">
    <source>
        <dbReference type="EMBL" id="AXA36670.1"/>
    </source>
</evidence>
<proteinExistence type="predicted"/>